<proteinExistence type="predicted"/>
<gene>
    <name evidence="1" type="ORF">SAMN05444159_6234</name>
</gene>
<evidence type="ECO:0000313" key="2">
    <source>
        <dbReference type="Proteomes" id="UP000189935"/>
    </source>
</evidence>
<dbReference type="AlphaFoldDB" id="A0A1M7BP46"/>
<accession>A0A1M7BP46</accession>
<protein>
    <recommendedName>
        <fullName evidence="3">Flagellar basal-body protein FlbY</fullName>
    </recommendedName>
</protein>
<evidence type="ECO:0008006" key="3">
    <source>
        <dbReference type="Google" id="ProtNLM"/>
    </source>
</evidence>
<dbReference type="RefSeq" id="WP_079543456.1">
    <property type="nucleotide sequence ID" value="NZ_LT670844.1"/>
</dbReference>
<dbReference type="OrthoDB" id="7677847at2"/>
<dbReference type="EMBL" id="LT670844">
    <property type="protein sequence ID" value="SHL56792.1"/>
    <property type="molecule type" value="Genomic_DNA"/>
</dbReference>
<dbReference type="Proteomes" id="UP000189935">
    <property type="component" value="Chromosome I"/>
</dbReference>
<sequence length="163" mass="17943">MNQHPLRRQAQAPTAAAATATDARKLAENLMDVMSALLGVIERETELVRAGRLREAMAFEPNKTELSRRYVNAVGQLKASQKYLAQAAPELLDTLHRHHDVFRAMLQINLTVLATAHAVSESVIRGVNTEIQRKNIPNTYTAAGRRAAPAPRNMTPLAVSRSL</sequence>
<reference evidence="1 2" key="1">
    <citation type="submission" date="2016-11" db="EMBL/GenBank/DDBJ databases">
        <authorList>
            <person name="Jaros S."/>
            <person name="Januszkiewicz K."/>
            <person name="Wedrychowicz H."/>
        </authorList>
    </citation>
    <scope>NUCLEOTIDE SEQUENCE [LARGE SCALE GENOMIC DNA]</scope>
    <source>
        <strain evidence="1 2">GAS499</strain>
    </source>
</reference>
<name>A0A1M7BP46_9BRAD</name>
<evidence type="ECO:0000313" key="1">
    <source>
        <dbReference type="EMBL" id="SHL56792.1"/>
    </source>
</evidence>
<organism evidence="1 2">
    <name type="scientific">Bradyrhizobium lablabi</name>
    <dbReference type="NCBI Taxonomy" id="722472"/>
    <lineage>
        <taxon>Bacteria</taxon>
        <taxon>Pseudomonadati</taxon>
        <taxon>Pseudomonadota</taxon>
        <taxon>Alphaproteobacteria</taxon>
        <taxon>Hyphomicrobiales</taxon>
        <taxon>Nitrobacteraceae</taxon>
        <taxon>Bradyrhizobium</taxon>
    </lineage>
</organism>